<dbReference type="CDD" id="cd00841">
    <property type="entry name" value="MPP_YfcE"/>
    <property type="match status" value="1"/>
</dbReference>
<dbReference type="EC" id="3.1.4.-" evidence="1"/>
<gene>
    <name evidence="3" type="ORF">C449_12742</name>
</gene>
<evidence type="ECO:0000313" key="4">
    <source>
        <dbReference type="Proteomes" id="UP000011669"/>
    </source>
</evidence>
<dbReference type="InterPro" id="IPR000979">
    <property type="entry name" value="Phosphodiesterase_MJ0936/Vps29"/>
</dbReference>
<dbReference type="RefSeq" id="WP_006078407.1">
    <property type="nucleotide sequence ID" value="NZ_AOMD01000028.1"/>
</dbReference>
<dbReference type="PANTHER" id="PTHR11124">
    <property type="entry name" value="VACUOLAR SORTING PROTEIN VPS29"/>
    <property type="match status" value="1"/>
</dbReference>
<comment type="caution">
    <text evidence="3">The sequence shown here is derived from an EMBL/GenBank/DDBJ whole genome shotgun (WGS) entry which is preliminary data.</text>
</comment>
<dbReference type="InterPro" id="IPR024654">
    <property type="entry name" value="Calcineurin-like_PHP_lpxH"/>
</dbReference>
<keyword evidence="4" id="KW-1185">Reference proteome</keyword>
<accession>M0MD73</accession>
<proteinExistence type="inferred from homology"/>
<dbReference type="OrthoDB" id="19174at2157"/>
<dbReference type="NCBIfam" id="TIGR00040">
    <property type="entry name" value="yfcE"/>
    <property type="match status" value="1"/>
</dbReference>
<organism evidence="3 4">
    <name type="scientific">Halococcus saccharolyticus DSM 5350</name>
    <dbReference type="NCBI Taxonomy" id="1227455"/>
    <lineage>
        <taxon>Archaea</taxon>
        <taxon>Methanobacteriati</taxon>
        <taxon>Methanobacteriota</taxon>
        <taxon>Stenosarchaea group</taxon>
        <taxon>Halobacteria</taxon>
        <taxon>Halobacteriales</taxon>
        <taxon>Halococcaceae</taxon>
        <taxon>Halococcus</taxon>
    </lineage>
</organism>
<dbReference type="SUPFAM" id="SSF56300">
    <property type="entry name" value="Metallo-dependent phosphatases"/>
    <property type="match status" value="1"/>
</dbReference>
<dbReference type="STRING" id="1227455.C449_12742"/>
<dbReference type="AlphaFoldDB" id="M0MD73"/>
<evidence type="ECO:0000256" key="1">
    <source>
        <dbReference type="RuleBase" id="RU362039"/>
    </source>
</evidence>
<feature type="domain" description="Calcineurin-like phosphoesterase" evidence="2">
    <location>
        <begin position="2"/>
        <end position="141"/>
    </location>
</feature>
<dbReference type="InParanoid" id="M0MD73"/>
<protein>
    <recommendedName>
        <fullName evidence="1">Phosphoesterase</fullName>
        <ecNumber evidence="1">3.1.4.-</ecNumber>
    </recommendedName>
</protein>
<evidence type="ECO:0000313" key="3">
    <source>
        <dbReference type="EMBL" id="EMA43686.1"/>
    </source>
</evidence>
<dbReference type="GO" id="GO:0016787">
    <property type="term" value="F:hydrolase activity"/>
    <property type="evidence" value="ECO:0007669"/>
    <property type="project" value="UniProtKB-UniRule"/>
</dbReference>
<dbReference type="Pfam" id="PF12850">
    <property type="entry name" value="Metallophos_2"/>
    <property type="match status" value="1"/>
</dbReference>
<dbReference type="EMBL" id="AOMD01000028">
    <property type="protein sequence ID" value="EMA43686.1"/>
    <property type="molecule type" value="Genomic_DNA"/>
</dbReference>
<reference evidence="3 4" key="1">
    <citation type="journal article" date="2014" name="PLoS Genet.">
        <title>Phylogenetically driven sequencing of extremely halophilic archaea reveals strategies for static and dynamic osmo-response.</title>
        <authorList>
            <person name="Becker E.A."/>
            <person name="Seitzer P.M."/>
            <person name="Tritt A."/>
            <person name="Larsen D."/>
            <person name="Krusor M."/>
            <person name="Yao A.I."/>
            <person name="Wu D."/>
            <person name="Madern D."/>
            <person name="Eisen J.A."/>
            <person name="Darling A.E."/>
            <person name="Facciotti M.T."/>
        </authorList>
    </citation>
    <scope>NUCLEOTIDE SEQUENCE [LARGE SCALE GENOMIC DNA]</scope>
    <source>
        <strain evidence="3 4">DSM 5350</strain>
    </source>
</reference>
<comment type="cofactor">
    <cofactor evidence="1">
        <name>a divalent metal cation</name>
        <dbReference type="ChEBI" id="CHEBI:60240"/>
    </cofactor>
</comment>
<comment type="similarity">
    <text evidence="1">Belongs to the metallophosphoesterase superfamily. YfcE family.</text>
</comment>
<dbReference type="Proteomes" id="UP000011669">
    <property type="component" value="Unassembled WGS sequence"/>
</dbReference>
<dbReference type="PATRIC" id="fig|1227455.4.peg.2609"/>
<dbReference type="InterPro" id="IPR041802">
    <property type="entry name" value="MPP_YfcE"/>
</dbReference>
<dbReference type="InterPro" id="IPR029052">
    <property type="entry name" value="Metallo-depent_PP-like"/>
</dbReference>
<evidence type="ECO:0000259" key="2">
    <source>
        <dbReference type="Pfam" id="PF12850"/>
    </source>
</evidence>
<sequence>MIVALADTHGTDGHCLNDRLLETVRAADLVVHAGDLTTEAVLDAFAAECREFVAVHGNNATPAVRDRLPAERVVEHEGVRIALTHGDDRDETGLSLFGRQNHADLVISGHSHRPGVVDTGECTLLNPGSHADPRWNRPGYAEIVTDAGSDLDGRLRDPDGTVFEEFRAST</sequence>
<dbReference type="GO" id="GO:0046872">
    <property type="term" value="F:metal ion binding"/>
    <property type="evidence" value="ECO:0007669"/>
    <property type="project" value="UniProtKB-KW"/>
</dbReference>
<name>M0MD73_9EURY</name>
<dbReference type="FunCoup" id="M0MD73">
    <property type="interactions" value="102"/>
</dbReference>
<keyword evidence="1" id="KW-0479">Metal-binding</keyword>
<dbReference type="Gene3D" id="3.60.21.10">
    <property type="match status" value="1"/>
</dbReference>